<protein>
    <submittedName>
        <fullName evidence="8">Polyprotein 1AB</fullName>
    </submittedName>
</protein>
<dbReference type="RefSeq" id="YP_009664781.1">
    <property type="nucleotide sequence ID" value="NC_043099.1"/>
</dbReference>
<evidence type="ECO:0000256" key="5">
    <source>
        <dbReference type="ARBA" id="ARBA00022758"/>
    </source>
</evidence>
<sequence>IPNQVFHKIKDIRFNFLSKEYRTKENREIYDWYCKNLTNRVVLLPSGEVTKQLNGNPSGQVSTTMDNNMVNTFCQAFEFMFVNGLTIDEAKKKWVDYDTIVYGDDRITSSPLVPPDYSDRVIRMYKDIFGMWVKPENVKISDTLVGLSFCGFTNIREKGMYLPVPSNCEKLVAALVRPVKKLPDIEALAGKVLSYKVLTHNLPDDDPSKQFVLACELSINKHLRAREVDPITFTREMLDFLWRGGPKKRN</sequence>
<dbReference type="GO" id="GO:0006351">
    <property type="term" value="P:DNA-templated transcription"/>
    <property type="evidence" value="ECO:0007669"/>
    <property type="project" value="InterPro"/>
</dbReference>
<dbReference type="EMBL" id="EU847144">
    <property type="protein sequence ID" value="ACF75852.2"/>
    <property type="molecule type" value="Genomic_RNA"/>
</dbReference>
<keyword evidence="3" id="KW-0548">Nucleotidyltransferase</keyword>
<feature type="domain" description="RNA-directed RNA polymerase C-terminal" evidence="7">
    <location>
        <begin position="3"/>
        <end position="180"/>
    </location>
</feature>
<evidence type="ECO:0000256" key="1">
    <source>
        <dbReference type="ARBA" id="ARBA00022484"/>
    </source>
</evidence>
<dbReference type="GeneID" id="40524881"/>
<dbReference type="Gene3D" id="3.30.70.270">
    <property type="match status" value="1"/>
</dbReference>
<dbReference type="Proteomes" id="UP000242241">
    <property type="component" value="Segment"/>
</dbReference>
<dbReference type="SUPFAM" id="SSF56672">
    <property type="entry name" value="DNA/RNA polymerases"/>
    <property type="match status" value="1"/>
</dbReference>
<evidence type="ECO:0000256" key="6">
    <source>
        <dbReference type="ARBA" id="ARBA00022953"/>
    </source>
</evidence>
<proteinExistence type="predicted"/>
<dbReference type="GO" id="GO:0000166">
    <property type="term" value="F:nucleotide binding"/>
    <property type="evidence" value="ECO:0007669"/>
    <property type="project" value="UniProtKB-KW"/>
</dbReference>
<organism evidence="8 9">
    <name type="scientific">Mamastrovirus 14</name>
    <dbReference type="NCBI Taxonomy" id="1239578"/>
    <lineage>
        <taxon>Viruses</taxon>
        <taxon>Riboviria</taxon>
        <taxon>Orthornavirae</taxon>
        <taxon>Pisuviricota</taxon>
        <taxon>Stelpaviricetes</taxon>
        <taxon>Stellavirales</taxon>
        <taxon>Astroviridae</taxon>
        <taxon>Mamastrovirus</taxon>
        <taxon>Mamastrovirus miniopteri</taxon>
    </lineage>
</organism>
<evidence type="ECO:0000259" key="7">
    <source>
        <dbReference type="Pfam" id="PF00680"/>
    </source>
</evidence>
<reference evidence="8 9" key="1">
    <citation type="journal article" date="2008" name="J. Virol.">
        <title>Novel astroviruses in insectivorous bats.</title>
        <authorList>
            <person name="Chu D.K."/>
            <person name="Poon L.L."/>
            <person name="Guan Y."/>
            <person name="Peiris J.S."/>
        </authorList>
    </citation>
    <scope>NUCLEOTIDE SEQUENCE [LARGE SCALE GENOMIC DNA]</scope>
    <source>
        <strain evidence="8">AFCD57</strain>
    </source>
</reference>
<dbReference type="GO" id="GO:0003968">
    <property type="term" value="F:RNA-directed RNA polymerase activity"/>
    <property type="evidence" value="ECO:0007669"/>
    <property type="project" value="UniProtKB-KW"/>
</dbReference>
<feature type="non-terminal residue" evidence="8">
    <location>
        <position position="1"/>
    </location>
</feature>
<evidence type="ECO:0000256" key="3">
    <source>
        <dbReference type="ARBA" id="ARBA00022695"/>
    </source>
</evidence>
<name>B5AFN2_9VIRU</name>
<evidence type="ECO:0000256" key="4">
    <source>
        <dbReference type="ARBA" id="ARBA00022741"/>
    </source>
</evidence>
<evidence type="ECO:0000313" key="8">
    <source>
        <dbReference type="EMBL" id="ACF75852.2"/>
    </source>
</evidence>
<accession>B5AFN2</accession>
<keyword evidence="4" id="KW-0547">Nucleotide-binding</keyword>
<evidence type="ECO:0000256" key="2">
    <source>
        <dbReference type="ARBA" id="ARBA00022679"/>
    </source>
</evidence>
<keyword evidence="1" id="KW-0696">RNA-directed RNA polymerase</keyword>
<dbReference type="Pfam" id="PF00680">
    <property type="entry name" value="RdRP_1"/>
    <property type="match status" value="1"/>
</dbReference>
<keyword evidence="5" id="KW-0688">Ribosomal frameshifting</keyword>
<evidence type="ECO:0000313" key="9">
    <source>
        <dbReference type="Proteomes" id="UP000242241"/>
    </source>
</evidence>
<keyword evidence="9" id="KW-1185">Reference proteome</keyword>
<dbReference type="InterPro" id="IPR043128">
    <property type="entry name" value="Rev_trsase/Diguanyl_cyclase"/>
</dbReference>
<dbReference type="KEGG" id="vg:40524881"/>
<dbReference type="GO" id="GO:0003723">
    <property type="term" value="F:RNA binding"/>
    <property type="evidence" value="ECO:0007669"/>
    <property type="project" value="InterPro"/>
</dbReference>
<dbReference type="GO" id="GO:0075523">
    <property type="term" value="P:viral translational frameshifting"/>
    <property type="evidence" value="ECO:0007669"/>
    <property type="project" value="UniProtKB-KW"/>
</dbReference>
<keyword evidence="2" id="KW-0808">Transferase</keyword>
<keyword evidence="6" id="KW-0693">Viral RNA replication</keyword>
<dbReference type="InterPro" id="IPR043502">
    <property type="entry name" value="DNA/RNA_pol_sf"/>
</dbReference>
<dbReference type="InterPro" id="IPR001205">
    <property type="entry name" value="RNA-dir_pol_C"/>
</dbReference>